<evidence type="ECO:0000313" key="7">
    <source>
        <dbReference type="Proteomes" id="UP000765160"/>
    </source>
</evidence>
<comment type="similarity">
    <text evidence="1">Belongs to the LysR transcriptional regulatory family.</text>
</comment>
<keyword evidence="4" id="KW-0804">Transcription</keyword>
<reference evidence="6 7" key="1">
    <citation type="submission" date="2020-03" db="EMBL/GenBank/DDBJ databases">
        <title>Roseomonas selenitidurans sp. nov. isolated from soil.</title>
        <authorList>
            <person name="Liu H."/>
        </authorList>
    </citation>
    <scope>NUCLEOTIDE SEQUENCE [LARGE SCALE GENOMIC DNA]</scope>
    <source>
        <strain evidence="6 7">JCM 15073</strain>
    </source>
</reference>
<dbReference type="SUPFAM" id="SSF46785">
    <property type="entry name" value="Winged helix' DNA-binding domain"/>
    <property type="match status" value="1"/>
</dbReference>
<keyword evidence="3" id="KW-0238">DNA-binding</keyword>
<dbReference type="PROSITE" id="PS50931">
    <property type="entry name" value="HTH_LYSR"/>
    <property type="match status" value="1"/>
</dbReference>
<dbReference type="PANTHER" id="PTHR30118">
    <property type="entry name" value="HTH-TYPE TRANSCRIPTIONAL REGULATOR LEUO-RELATED"/>
    <property type="match status" value="1"/>
</dbReference>
<dbReference type="InterPro" id="IPR005119">
    <property type="entry name" value="LysR_subst-bd"/>
</dbReference>
<name>A0ABX1F6F7_9PROT</name>
<dbReference type="CDD" id="cd08417">
    <property type="entry name" value="PBP2_Nitroaromatics_like"/>
    <property type="match status" value="1"/>
</dbReference>
<dbReference type="RefSeq" id="WP_168053602.1">
    <property type="nucleotide sequence ID" value="NZ_JAATJR010000007.1"/>
</dbReference>
<evidence type="ECO:0000256" key="4">
    <source>
        <dbReference type="ARBA" id="ARBA00023163"/>
    </source>
</evidence>
<evidence type="ECO:0000256" key="1">
    <source>
        <dbReference type="ARBA" id="ARBA00009437"/>
    </source>
</evidence>
<dbReference type="InterPro" id="IPR000847">
    <property type="entry name" value="LysR_HTH_N"/>
</dbReference>
<sequence length="298" mass="31814">MNLRAIDLNLLVVLDALLEEAHVSRAASRLGLSQPAASAALDRCRHLFGDRLLERGQAGMRPTAKAEALRPRLKDLLAEVEGLLDPPAPELATLRQAVRLVLADHPASILLPALLKALAASAPGLDLVIMPWRGAAEAVEALGRGAADLACSVLPALGADFRRSLLLEESYRVLMRRDHPAAASFGLEPWLAHPHVLVSGQGATRGALDEALAKLGRARRVGLVVPSFLLVPPLVAASDLIALLPSRTLPEDPEGRFLHFAPPIPVPGFPLHLAWHARRDRDLAVRHVAALVQAVLAP</sequence>
<evidence type="ECO:0000259" key="5">
    <source>
        <dbReference type="PROSITE" id="PS50931"/>
    </source>
</evidence>
<proteinExistence type="inferred from homology"/>
<organism evidence="6 7">
    <name type="scientific">Falsiroseomonas frigidaquae</name>
    <dbReference type="NCBI Taxonomy" id="487318"/>
    <lineage>
        <taxon>Bacteria</taxon>
        <taxon>Pseudomonadati</taxon>
        <taxon>Pseudomonadota</taxon>
        <taxon>Alphaproteobacteria</taxon>
        <taxon>Acetobacterales</taxon>
        <taxon>Roseomonadaceae</taxon>
        <taxon>Falsiroseomonas</taxon>
    </lineage>
</organism>
<dbReference type="Proteomes" id="UP000765160">
    <property type="component" value="Unassembled WGS sequence"/>
</dbReference>
<dbReference type="EMBL" id="JAAVTX010000007">
    <property type="protein sequence ID" value="NKE47845.1"/>
    <property type="molecule type" value="Genomic_DNA"/>
</dbReference>
<feature type="domain" description="HTH lysR-type" evidence="5">
    <location>
        <begin position="6"/>
        <end position="63"/>
    </location>
</feature>
<gene>
    <name evidence="6" type="ORF">HB662_23920</name>
</gene>
<dbReference type="Pfam" id="PF03466">
    <property type="entry name" value="LysR_substrate"/>
    <property type="match status" value="1"/>
</dbReference>
<accession>A0ABX1F6F7</accession>
<dbReference type="InterPro" id="IPR036388">
    <property type="entry name" value="WH-like_DNA-bd_sf"/>
</dbReference>
<keyword evidence="7" id="KW-1185">Reference proteome</keyword>
<dbReference type="InterPro" id="IPR037402">
    <property type="entry name" value="YidZ_PBP2"/>
</dbReference>
<evidence type="ECO:0000256" key="2">
    <source>
        <dbReference type="ARBA" id="ARBA00023015"/>
    </source>
</evidence>
<evidence type="ECO:0000256" key="3">
    <source>
        <dbReference type="ARBA" id="ARBA00023125"/>
    </source>
</evidence>
<evidence type="ECO:0000313" key="6">
    <source>
        <dbReference type="EMBL" id="NKE47845.1"/>
    </source>
</evidence>
<dbReference type="Gene3D" id="1.10.10.10">
    <property type="entry name" value="Winged helix-like DNA-binding domain superfamily/Winged helix DNA-binding domain"/>
    <property type="match status" value="1"/>
</dbReference>
<keyword evidence="2" id="KW-0805">Transcription regulation</keyword>
<dbReference type="Pfam" id="PF00126">
    <property type="entry name" value="HTH_1"/>
    <property type="match status" value="1"/>
</dbReference>
<protein>
    <submittedName>
        <fullName evidence="6">LysR family transcriptional regulator</fullName>
    </submittedName>
</protein>
<comment type="caution">
    <text evidence="6">The sequence shown here is derived from an EMBL/GenBank/DDBJ whole genome shotgun (WGS) entry which is preliminary data.</text>
</comment>
<dbReference type="SUPFAM" id="SSF53850">
    <property type="entry name" value="Periplasmic binding protein-like II"/>
    <property type="match status" value="1"/>
</dbReference>
<dbReference type="PANTHER" id="PTHR30118:SF15">
    <property type="entry name" value="TRANSCRIPTIONAL REGULATORY PROTEIN"/>
    <property type="match status" value="1"/>
</dbReference>
<dbReference type="InterPro" id="IPR050389">
    <property type="entry name" value="LysR-type_TF"/>
</dbReference>
<dbReference type="InterPro" id="IPR036390">
    <property type="entry name" value="WH_DNA-bd_sf"/>
</dbReference>
<dbReference type="Gene3D" id="3.40.190.10">
    <property type="entry name" value="Periplasmic binding protein-like II"/>
    <property type="match status" value="2"/>
</dbReference>